<name>A0ABM0ZZL2_APLCA</name>
<feature type="compositionally biased region" description="Low complexity" evidence="7">
    <location>
        <begin position="691"/>
        <end position="707"/>
    </location>
</feature>
<evidence type="ECO:0000256" key="4">
    <source>
        <dbReference type="ARBA" id="ARBA00022970"/>
    </source>
</evidence>
<feature type="transmembrane region" description="Helical" evidence="8">
    <location>
        <begin position="424"/>
        <end position="444"/>
    </location>
</feature>
<dbReference type="Pfam" id="PF01490">
    <property type="entry name" value="Aa_trans"/>
    <property type="match status" value="1"/>
</dbReference>
<dbReference type="Proteomes" id="UP000694888">
    <property type="component" value="Unplaced"/>
</dbReference>
<dbReference type="RefSeq" id="XP_012937796.1">
    <property type="nucleotide sequence ID" value="XM_013082342.1"/>
</dbReference>
<feature type="compositionally biased region" description="Basic and acidic residues" evidence="7">
    <location>
        <begin position="493"/>
        <end position="515"/>
    </location>
</feature>
<protein>
    <submittedName>
        <fullName evidence="11">Sodium-coupled neutral amino acid transporter 10 isoform X1</fullName>
    </submittedName>
</protein>
<feature type="transmembrane region" description="Helical" evidence="8">
    <location>
        <begin position="79"/>
        <end position="102"/>
    </location>
</feature>
<feature type="transmembrane region" description="Helical" evidence="8">
    <location>
        <begin position="168"/>
        <end position="187"/>
    </location>
</feature>
<feature type="transmembrane region" description="Helical" evidence="8">
    <location>
        <begin position="53"/>
        <end position="73"/>
    </location>
</feature>
<feature type="domain" description="Amino acid transporter transmembrane" evidence="9">
    <location>
        <begin position="52"/>
        <end position="443"/>
    </location>
</feature>
<reference evidence="11" key="1">
    <citation type="submission" date="2025-08" db="UniProtKB">
        <authorList>
            <consortium name="RefSeq"/>
        </authorList>
    </citation>
    <scope>IDENTIFICATION</scope>
</reference>
<accession>A0ABM0ZZL2</accession>
<feature type="region of interest" description="Disordered" evidence="7">
    <location>
        <begin position="447"/>
        <end position="578"/>
    </location>
</feature>
<evidence type="ECO:0000256" key="6">
    <source>
        <dbReference type="ARBA" id="ARBA00023136"/>
    </source>
</evidence>
<feature type="transmembrane region" description="Helical" evidence="8">
    <location>
        <begin position="390"/>
        <end position="412"/>
    </location>
</feature>
<feature type="transmembrane region" description="Helical" evidence="8">
    <location>
        <begin position="240"/>
        <end position="260"/>
    </location>
</feature>
<feature type="compositionally biased region" description="Basic and acidic residues" evidence="7">
    <location>
        <begin position="464"/>
        <end position="477"/>
    </location>
</feature>
<feature type="region of interest" description="Disordered" evidence="7">
    <location>
        <begin position="1"/>
        <end position="28"/>
    </location>
</feature>
<evidence type="ECO:0000256" key="5">
    <source>
        <dbReference type="ARBA" id="ARBA00022989"/>
    </source>
</evidence>
<keyword evidence="4" id="KW-0029">Amino-acid transport</keyword>
<evidence type="ECO:0000256" key="7">
    <source>
        <dbReference type="SAM" id="MobiDB-lite"/>
    </source>
</evidence>
<evidence type="ECO:0000313" key="11">
    <source>
        <dbReference type="RefSeq" id="XP_012937796.1"/>
    </source>
</evidence>
<keyword evidence="5 8" id="KW-1133">Transmembrane helix</keyword>
<dbReference type="PANTHER" id="PTHR22950">
    <property type="entry name" value="AMINO ACID TRANSPORTER"/>
    <property type="match status" value="1"/>
</dbReference>
<feature type="compositionally biased region" description="Low complexity" evidence="7">
    <location>
        <begin position="729"/>
        <end position="754"/>
    </location>
</feature>
<feature type="transmembrane region" description="Helical" evidence="8">
    <location>
        <begin position="365"/>
        <end position="384"/>
    </location>
</feature>
<keyword evidence="6 8" id="KW-0472">Membrane</keyword>
<organism evidence="10 11">
    <name type="scientific">Aplysia californica</name>
    <name type="common">California sea hare</name>
    <dbReference type="NCBI Taxonomy" id="6500"/>
    <lineage>
        <taxon>Eukaryota</taxon>
        <taxon>Metazoa</taxon>
        <taxon>Spiralia</taxon>
        <taxon>Lophotrochozoa</taxon>
        <taxon>Mollusca</taxon>
        <taxon>Gastropoda</taxon>
        <taxon>Heterobranchia</taxon>
        <taxon>Euthyneura</taxon>
        <taxon>Tectipleura</taxon>
        <taxon>Aplysiida</taxon>
        <taxon>Aplysioidea</taxon>
        <taxon>Aplysiidae</taxon>
        <taxon>Aplysia</taxon>
    </lineage>
</organism>
<keyword evidence="10" id="KW-1185">Reference proteome</keyword>
<keyword evidence="2" id="KW-0813">Transport</keyword>
<feature type="region of interest" description="Disordered" evidence="7">
    <location>
        <begin position="620"/>
        <end position="714"/>
    </location>
</feature>
<evidence type="ECO:0000259" key="9">
    <source>
        <dbReference type="Pfam" id="PF01490"/>
    </source>
</evidence>
<evidence type="ECO:0000256" key="2">
    <source>
        <dbReference type="ARBA" id="ARBA00022448"/>
    </source>
</evidence>
<feature type="transmembrane region" description="Helical" evidence="8">
    <location>
        <begin position="272"/>
        <end position="295"/>
    </location>
</feature>
<comment type="subcellular location">
    <subcellularLocation>
        <location evidence="1">Membrane</location>
        <topology evidence="1">Multi-pass membrane protein</topology>
    </subcellularLocation>
</comment>
<feature type="transmembrane region" description="Helical" evidence="8">
    <location>
        <begin position="138"/>
        <end position="156"/>
    </location>
</feature>
<evidence type="ECO:0000256" key="8">
    <source>
        <dbReference type="SAM" id="Phobius"/>
    </source>
</evidence>
<evidence type="ECO:0000313" key="10">
    <source>
        <dbReference type="Proteomes" id="UP000694888"/>
    </source>
</evidence>
<feature type="region of interest" description="Disordered" evidence="7">
    <location>
        <begin position="726"/>
        <end position="754"/>
    </location>
</feature>
<keyword evidence="3 8" id="KW-0812">Transmembrane</keyword>
<sequence length="835" mass="92167">MEVEGQQSTPGSNCESAQEDELDSNKSGQLASKIDPEAEIDLKGPIMGGHNNWPYIINLGNSIIGVAVLAMPFCFKQCGILLSMLVLLFCTWLTLASCQLLMKAGITSRRRSYEFLAYHTHGATGKLVSEVGMIGMQLGTLIAQIVVIGDLGPAIISKVLGIENSSGLRTFLIVLLCLGIGLPLGLLKNLRAVSRASTICISFYCVFVLYVLYLSLPNLWTGAWYPSVNFWRPQGLFQCLPILSFSFGCQTQLFLVYDALPEPSLKAINGVISSAVNLCAVAYLLVGFFGYIAFYSQDIPGDVIAIFPSTLVSEMMKLCFVFSIVITFPVIIFPCRASIYTLLFARKAKPHDDVMESEGYIPENLFKLITILIVLGSMITGILIPNVEFILGMNGAITGTLICYIFPALFFMRVMGSKPDGRTVAQLVLFLGITILLVSTYATLSSQDNHQPRSDLTAVTPALDRPDDLMNIRDGQIEKPAGLGLDQDLGLKGGDDVKKKIDTNEVEGDTRKEPPIPDPPDSNGDNVKEGLDEGKDIIDKRKDDRDKELKKDGEQEDKGPDKNEHADADKVKGDDTLKVEQKAIEEEVKEKEKEKKQEQFLAKLEKQQKEQEKLLQEQKEVLKELKDHHEKDKQKAQLEDGEKQRQADQVVGAPQLLPVQLSNNNGGNVPQQQQQQPRGVDDPIAAAAKLQPHQQPDIQGQQQNIIPAGNNNSQQKAMVADLPAGLSNQQQQQGVLPPQPQQPGDHLLGQQQQLQQQLQQQQQQKRQLKVALLGAMVRACMSHPARVQPVLCRVMERCARDSDRAVRERALFLHTLLKVTAQRKMAEHAGEGLDL</sequence>
<feature type="compositionally biased region" description="Basic and acidic residues" evidence="7">
    <location>
        <begin position="526"/>
        <end position="578"/>
    </location>
</feature>
<feature type="compositionally biased region" description="Polar residues" evidence="7">
    <location>
        <begin position="660"/>
        <end position="670"/>
    </location>
</feature>
<dbReference type="InterPro" id="IPR013057">
    <property type="entry name" value="AA_transpt_TM"/>
</dbReference>
<evidence type="ECO:0000256" key="3">
    <source>
        <dbReference type="ARBA" id="ARBA00022692"/>
    </source>
</evidence>
<feature type="transmembrane region" description="Helical" evidence="8">
    <location>
        <begin position="315"/>
        <end position="344"/>
    </location>
</feature>
<feature type="compositionally biased region" description="Basic and acidic residues" evidence="7">
    <location>
        <begin position="620"/>
        <end position="646"/>
    </location>
</feature>
<feature type="compositionally biased region" description="Polar residues" evidence="7">
    <location>
        <begin position="1"/>
        <end position="16"/>
    </location>
</feature>
<dbReference type="GeneID" id="101862945"/>
<dbReference type="PANTHER" id="PTHR22950:SF646">
    <property type="entry name" value="SODIUM-COUPLED NEUTRAL AMINO ACID TRANSPORTER 10-RELATED"/>
    <property type="match status" value="1"/>
</dbReference>
<gene>
    <name evidence="11" type="primary">LOC101862945</name>
</gene>
<proteinExistence type="predicted"/>
<feature type="transmembrane region" description="Helical" evidence="8">
    <location>
        <begin position="199"/>
        <end position="220"/>
    </location>
</feature>
<evidence type="ECO:0000256" key="1">
    <source>
        <dbReference type="ARBA" id="ARBA00004141"/>
    </source>
</evidence>